<reference evidence="2" key="1">
    <citation type="submission" date="2020-08" db="EMBL/GenBank/DDBJ databases">
        <title>Novel species isolated from subtropical streams in China.</title>
        <authorList>
            <person name="Lu H."/>
        </authorList>
    </citation>
    <scope>NUCLEOTIDE SEQUENCE</scope>
    <source>
        <strain evidence="2">KACC 12607</strain>
    </source>
</reference>
<dbReference type="PANTHER" id="PTHR43792">
    <property type="entry name" value="GNAT FAMILY, PUTATIVE (AFU_ORTHOLOGUE AFUA_3G00765)-RELATED-RELATED"/>
    <property type="match status" value="1"/>
</dbReference>
<sequence>MTFPIRHLSKQLLLRRPEVNDASALFRIFGDPATNKFNPAGPLADEAAARQLLDNLLSHWESYGLGPWTVSLKSKVDEIIGFGGLSYKQYGNIERLNLGFRFAPSSWGNGFASELTQAALTFAFMQKQVPAVFGLTRPQNLPSRSILEKNGMKKCGTLNDVPGEPESVIYVISRQTWEEKNLCVN</sequence>
<organism evidence="2 3">
    <name type="scientific">Undibacterium jejuense</name>
    <dbReference type="NCBI Taxonomy" id="1344949"/>
    <lineage>
        <taxon>Bacteria</taxon>
        <taxon>Pseudomonadati</taxon>
        <taxon>Pseudomonadota</taxon>
        <taxon>Betaproteobacteria</taxon>
        <taxon>Burkholderiales</taxon>
        <taxon>Oxalobacteraceae</taxon>
        <taxon>Undibacterium</taxon>
    </lineage>
</organism>
<protein>
    <submittedName>
        <fullName evidence="2">GNAT family N-acetyltransferase</fullName>
    </submittedName>
</protein>
<gene>
    <name evidence="2" type="ORF">H8K32_11955</name>
</gene>
<dbReference type="RefSeq" id="WP_186912765.1">
    <property type="nucleotide sequence ID" value="NZ_JACOFV010000010.1"/>
</dbReference>
<feature type="domain" description="N-acetyltransferase" evidence="1">
    <location>
        <begin position="12"/>
        <end position="175"/>
    </location>
</feature>
<dbReference type="InterPro" id="IPR051531">
    <property type="entry name" value="N-acetyltransferase"/>
</dbReference>
<dbReference type="Gene3D" id="3.40.630.30">
    <property type="match status" value="1"/>
</dbReference>
<dbReference type="Proteomes" id="UP000634011">
    <property type="component" value="Unassembled WGS sequence"/>
</dbReference>
<dbReference type="SUPFAM" id="SSF55729">
    <property type="entry name" value="Acyl-CoA N-acyltransferases (Nat)"/>
    <property type="match status" value="1"/>
</dbReference>
<name>A0A923HL02_9BURK</name>
<proteinExistence type="predicted"/>
<evidence type="ECO:0000313" key="2">
    <source>
        <dbReference type="EMBL" id="MBC3862819.1"/>
    </source>
</evidence>
<comment type="caution">
    <text evidence="2">The sequence shown here is derived from an EMBL/GenBank/DDBJ whole genome shotgun (WGS) entry which is preliminary data.</text>
</comment>
<evidence type="ECO:0000259" key="1">
    <source>
        <dbReference type="PROSITE" id="PS51186"/>
    </source>
</evidence>
<dbReference type="EMBL" id="JACOFV010000010">
    <property type="protein sequence ID" value="MBC3862819.1"/>
    <property type="molecule type" value="Genomic_DNA"/>
</dbReference>
<dbReference type="GO" id="GO:0016747">
    <property type="term" value="F:acyltransferase activity, transferring groups other than amino-acyl groups"/>
    <property type="evidence" value="ECO:0007669"/>
    <property type="project" value="InterPro"/>
</dbReference>
<accession>A0A923HL02</accession>
<evidence type="ECO:0000313" key="3">
    <source>
        <dbReference type="Proteomes" id="UP000634011"/>
    </source>
</evidence>
<dbReference type="InterPro" id="IPR000182">
    <property type="entry name" value="GNAT_dom"/>
</dbReference>
<dbReference type="Pfam" id="PF13302">
    <property type="entry name" value="Acetyltransf_3"/>
    <property type="match status" value="1"/>
</dbReference>
<dbReference type="PROSITE" id="PS51186">
    <property type="entry name" value="GNAT"/>
    <property type="match status" value="1"/>
</dbReference>
<dbReference type="InterPro" id="IPR016181">
    <property type="entry name" value="Acyl_CoA_acyltransferase"/>
</dbReference>
<dbReference type="PANTHER" id="PTHR43792:SF1">
    <property type="entry name" value="N-ACETYLTRANSFERASE DOMAIN-CONTAINING PROTEIN"/>
    <property type="match status" value="1"/>
</dbReference>
<keyword evidence="3" id="KW-1185">Reference proteome</keyword>
<dbReference type="AlphaFoldDB" id="A0A923HL02"/>